<dbReference type="RefSeq" id="WP_310653817.1">
    <property type="nucleotide sequence ID" value="NZ_JAPMLB010000007.1"/>
</dbReference>
<dbReference type="PANTHER" id="PTHR30451">
    <property type="entry name" value="OUTER MEMBRANE USHER PROTEIN"/>
    <property type="match status" value="1"/>
</dbReference>
<comment type="caution">
    <text evidence="1">The sequence shown here is derived from an EMBL/GenBank/DDBJ whole genome shotgun (WGS) entry which is preliminary data.</text>
</comment>
<dbReference type="PANTHER" id="PTHR30451:SF5">
    <property type="entry name" value="SLR0019 PROTEIN"/>
    <property type="match status" value="1"/>
</dbReference>
<dbReference type="GO" id="GO:0009279">
    <property type="term" value="C:cell outer membrane"/>
    <property type="evidence" value="ECO:0007669"/>
    <property type="project" value="TreeGrafter"/>
</dbReference>
<proteinExistence type="predicted"/>
<evidence type="ECO:0000313" key="2">
    <source>
        <dbReference type="EMBL" id="MDW4825457.1"/>
    </source>
</evidence>
<dbReference type="EMBL" id="JAPMLD010000007">
    <property type="protein sequence ID" value="MDW4825457.1"/>
    <property type="molecule type" value="Genomic_DNA"/>
</dbReference>
<reference evidence="1" key="2">
    <citation type="submission" date="2022-11" db="EMBL/GenBank/DDBJ databases">
        <title>Prophages regulate Shewanella fidelis motility and biofilm formation: implications for gut colonization dynamics in Ciona robusta.</title>
        <authorList>
            <person name="Natarajan O."/>
            <person name="Gibboney S.L."/>
            <person name="Young M.N."/>
            <person name="Lim S.J."/>
            <person name="Pluta N."/>
            <person name="Atkinson C.G.F."/>
            <person name="Leigh B.A."/>
            <person name="Liberti A."/>
            <person name="Kees E."/>
            <person name="Breitbart M."/>
            <person name="Gralnick J."/>
            <person name="Dishaw L.J."/>
        </authorList>
    </citation>
    <scope>NUCLEOTIDE SEQUENCE</scope>
    <source>
        <strain evidence="1">3313</strain>
    </source>
</reference>
<reference evidence="2 4" key="1">
    <citation type="journal article" date="2022" name="bioRxiv">
        <title>Prophages regulate Shewanella fidelis 3313 motility and biofilm formation: implications for gut colonization dynamics in Ciona robusta.</title>
        <authorList>
            <person name="Natarajan O."/>
            <person name="Gibboney S.L."/>
            <person name="Young M.N."/>
            <person name="Lim S.J."/>
            <person name="Pluta N."/>
            <person name="Atkinson C.G."/>
            <person name="Leigh B.A."/>
            <person name="Liberti A."/>
            <person name="Kees E.D."/>
            <person name="Breitbart M."/>
            <person name="Gralnick J.A."/>
            <person name="Dishaw L.J."/>
        </authorList>
    </citation>
    <scope>NUCLEOTIDE SEQUENCE [LARGE SCALE GENOMIC DNA]</scope>
    <source>
        <strain evidence="2 4">JG4066</strain>
    </source>
</reference>
<dbReference type="Gene3D" id="2.60.40.3110">
    <property type="match status" value="1"/>
</dbReference>
<evidence type="ECO:0000313" key="1">
    <source>
        <dbReference type="EMBL" id="MDR8522465.1"/>
    </source>
</evidence>
<accession>A0AAW8NJL3</accession>
<organism evidence="1 3">
    <name type="scientific">Shewanella fidelis</name>
    <dbReference type="NCBI Taxonomy" id="173509"/>
    <lineage>
        <taxon>Bacteria</taxon>
        <taxon>Pseudomonadati</taxon>
        <taxon>Pseudomonadota</taxon>
        <taxon>Gammaproteobacteria</taxon>
        <taxon>Alteromonadales</taxon>
        <taxon>Shewanellaceae</taxon>
        <taxon>Shewanella</taxon>
    </lineage>
</organism>
<keyword evidence="4" id="KW-1185">Reference proteome</keyword>
<dbReference type="Proteomes" id="UP001271263">
    <property type="component" value="Unassembled WGS sequence"/>
</dbReference>
<evidence type="ECO:0000313" key="4">
    <source>
        <dbReference type="Proteomes" id="UP001271263"/>
    </source>
</evidence>
<name>A0AAW8NJL3_9GAMM</name>
<dbReference type="GO" id="GO:0009297">
    <property type="term" value="P:pilus assembly"/>
    <property type="evidence" value="ECO:0007669"/>
    <property type="project" value="InterPro"/>
</dbReference>
<gene>
    <name evidence="1" type="ORF">OS133_01975</name>
    <name evidence="2" type="ORF">OS134_15410</name>
</gene>
<dbReference type="AlphaFoldDB" id="A0AAW8NJL3"/>
<dbReference type="InterPro" id="IPR000015">
    <property type="entry name" value="Fimb_usher"/>
</dbReference>
<protein>
    <submittedName>
        <fullName evidence="1">Fimbria/pilus outer membrane usher protein</fullName>
    </submittedName>
</protein>
<dbReference type="Proteomes" id="UP001259340">
    <property type="component" value="Unassembled WGS sequence"/>
</dbReference>
<dbReference type="GO" id="GO:0015473">
    <property type="term" value="F:fimbrial usher porin activity"/>
    <property type="evidence" value="ECO:0007669"/>
    <property type="project" value="InterPro"/>
</dbReference>
<evidence type="ECO:0000313" key="3">
    <source>
        <dbReference type="Proteomes" id="UP001259340"/>
    </source>
</evidence>
<sequence>MILFSVSVCAAENDVSLVNQDYDYELEVEYEQEAEFNTSFVFGNSNGVALKEVLKPLTAIYEVKLNNESLGNYYLVDQDGRLSLPQELIGRLNKRVASSLLDELSNGVDPSYSGHLYSVQLSRQKSQLAIWTNERYLIGTIQVEEPFTVGLPALRMMYNANVVGYKKNGKVTHTAPFNGRLLWTFGDDYLVNASMYSSDLFEDGIEFEQLSFSKILPQFESEFIAGELNLNGQYIEGFAFKGASLRSVDGLKSRQQRYYTPSITGVANTNATVYVYQSDRLLLTKSVAAGSFTIDSLSGLSNQRLRIVVQEQDGTEQISYFENTYVPGLLTPDAYDYQINLGMYEPRSGIKDINAYFLQADYARGFHWGTPSVNVLIAKNYTNASIGSAFSLGTFGAFSANVSNSLFQHQDTGSELGHSFSLTYSKYVNQMANLQLAGYRYSTENYYSFSEAMESQAYSRLQPNKIKNRYLASFTSRIPYFDNTLSFSFSSDEYWHSHKRTTNYTLGYGGYLGPLNYSLNVSRTFNQMGSADTNFYLSLNLPLSHLFDEGSGTLSGRYSSTGNDENIGMEFTRSINRSSYNIAAAHELNNTEQQRISAGFFHTGRYTQSHLSGYYSPNISSWSGGLSGTVVNDGASFVLGADMARTQALVNVAGSLGEDVVINGVTVNGDGKAIVPLNGSFQSQSLAFTPSAGAQAKGKGRIELNQQSARLRPLSERLSAVNIDANRILYLKATLYDQNNEKLGFGSSFDYEGSEFFVGAYGDIFLPIKLTSMEMHSVVKFSNNSCHYKFTFKPQAEDFVVGFVDAGELLCVVN</sequence>
<dbReference type="Pfam" id="PF00577">
    <property type="entry name" value="Usher"/>
    <property type="match status" value="1"/>
</dbReference>
<dbReference type="EMBL" id="JAPMLE010000001">
    <property type="protein sequence ID" value="MDR8522465.1"/>
    <property type="molecule type" value="Genomic_DNA"/>
</dbReference>